<gene>
    <name evidence="2" type="ORF">IPOD504_LOCUS6590</name>
</gene>
<evidence type="ECO:0000313" key="2">
    <source>
        <dbReference type="EMBL" id="CAH2049089.1"/>
    </source>
</evidence>
<name>A0ABN8I5G2_9NEOP</name>
<sequence>MAASPTGRCRCPIPHSRGAALADLADSRRPSSVRDSRDPAPALCQESRSADANLARLARVHVNCPWGPSDLSDLVATYRKHKAAVHGRDILEPVRPCECTRDGRKNPRSIAPLISGQTYHYPIIIILASFAPRRARLLGPPISANLLRSMGLGHPMLAKAATAEHPQEFKQPDAYVKLRCVCALRVSGGHWAPLSAGCLVVARNFTNSSLA</sequence>
<feature type="region of interest" description="Disordered" evidence="1">
    <location>
        <begin position="24"/>
        <end position="44"/>
    </location>
</feature>
<feature type="compositionally biased region" description="Basic and acidic residues" evidence="1">
    <location>
        <begin position="25"/>
        <end position="38"/>
    </location>
</feature>
<proteinExistence type="predicted"/>
<accession>A0ABN8I5G2</accession>
<evidence type="ECO:0000313" key="3">
    <source>
        <dbReference type="Proteomes" id="UP000837857"/>
    </source>
</evidence>
<reference evidence="2" key="1">
    <citation type="submission" date="2022-03" db="EMBL/GenBank/DDBJ databases">
        <authorList>
            <person name="Martin H S."/>
        </authorList>
    </citation>
    <scope>NUCLEOTIDE SEQUENCE</scope>
</reference>
<protein>
    <submittedName>
        <fullName evidence="2">Uncharacterized protein</fullName>
    </submittedName>
</protein>
<dbReference type="Proteomes" id="UP000837857">
    <property type="component" value="Chromosome 19"/>
</dbReference>
<feature type="non-terminal residue" evidence="2">
    <location>
        <position position="1"/>
    </location>
</feature>
<organism evidence="2 3">
    <name type="scientific">Iphiclides podalirius</name>
    <name type="common">scarce swallowtail</name>
    <dbReference type="NCBI Taxonomy" id="110791"/>
    <lineage>
        <taxon>Eukaryota</taxon>
        <taxon>Metazoa</taxon>
        <taxon>Ecdysozoa</taxon>
        <taxon>Arthropoda</taxon>
        <taxon>Hexapoda</taxon>
        <taxon>Insecta</taxon>
        <taxon>Pterygota</taxon>
        <taxon>Neoptera</taxon>
        <taxon>Endopterygota</taxon>
        <taxon>Lepidoptera</taxon>
        <taxon>Glossata</taxon>
        <taxon>Ditrysia</taxon>
        <taxon>Papilionoidea</taxon>
        <taxon>Papilionidae</taxon>
        <taxon>Papilioninae</taxon>
        <taxon>Iphiclides</taxon>
    </lineage>
</organism>
<dbReference type="EMBL" id="OW152831">
    <property type="protein sequence ID" value="CAH2049089.1"/>
    <property type="molecule type" value="Genomic_DNA"/>
</dbReference>
<evidence type="ECO:0000256" key="1">
    <source>
        <dbReference type="SAM" id="MobiDB-lite"/>
    </source>
</evidence>
<keyword evidence="3" id="KW-1185">Reference proteome</keyword>